<feature type="region of interest" description="Disordered" evidence="1">
    <location>
        <begin position="86"/>
        <end position="158"/>
    </location>
</feature>
<dbReference type="Gene3D" id="1.20.5.190">
    <property type="match status" value="1"/>
</dbReference>
<protein>
    <recommendedName>
        <fullName evidence="4">DUF4005 domain-containing protein</fullName>
    </recommendedName>
</protein>
<sequence length="499" mass="54086">MTEVGKERARRAAVEAHRIVRKAGQQQLKAITLMQNVFRAARAFKELAKAKKAAISIQASCRGKQMRRHSGDPRLCYSDEAAAAAAAERAAHEHPPDHRHNDPIQHHYEHHSGDPRLCYSDEAAAAAAAERAAHEHPPDHRHNDPIQHHYEHHSGDPRLCYSDEAAAAAAAERAAHAPPPGRYRNGLPTLTRLSTPYASQRPFTPSSLDFPCEPPRARTPMAGLKMTAKLNAEGVAQVGCLPAVTTQRVGAPEDEHPLPDSALHAQHGLGLGAWASDSSISAAERASSPPTRAASIHQSLSRDSTSSNRSRVVANTFGQRCTTPMANFVQGEYLWSSVLQSDLKRRPRRAVQALKPFRRQAPLTPIGERHAEVSLSPAGIARWPSTPPTLLREALSMPAIHSRNPLTHVAARASGAPILISARDPNGRMRMKLLTRPGTQGGWRAASATNSAFPYMNAHGEFAADRLRPLMFGASDQARACEGPYVTTLSPSGLQTANR</sequence>
<dbReference type="PROSITE" id="PS50096">
    <property type="entry name" value="IQ"/>
    <property type="match status" value="1"/>
</dbReference>
<dbReference type="Proteomes" id="UP000037460">
    <property type="component" value="Unassembled WGS sequence"/>
</dbReference>
<evidence type="ECO:0008006" key="4">
    <source>
        <dbReference type="Google" id="ProtNLM"/>
    </source>
</evidence>
<keyword evidence="3" id="KW-1185">Reference proteome</keyword>
<dbReference type="AlphaFoldDB" id="A0A0M0K7E6"/>
<name>A0A0M0K7E6_9EUKA</name>
<evidence type="ECO:0000256" key="1">
    <source>
        <dbReference type="SAM" id="MobiDB-lite"/>
    </source>
</evidence>
<comment type="caution">
    <text evidence="2">The sequence shown here is derived from an EMBL/GenBank/DDBJ whole genome shotgun (WGS) entry which is preliminary data.</text>
</comment>
<feature type="compositionally biased region" description="Basic and acidic residues" evidence="1">
    <location>
        <begin position="89"/>
        <end position="114"/>
    </location>
</feature>
<dbReference type="InterPro" id="IPR000048">
    <property type="entry name" value="IQ_motif_EF-hand-BS"/>
</dbReference>
<feature type="compositionally biased region" description="Basic and acidic residues" evidence="1">
    <location>
        <begin position="131"/>
        <end position="156"/>
    </location>
</feature>
<gene>
    <name evidence="2" type="ORF">Ctob_014326</name>
</gene>
<evidence type="ECO:0000313" key="3">
    <source>
        <dbReference type="Proteomes" id="UP000037460"/>
    </source>
</evidence>
<dbReference type="EMBL" id="JWZX01001116">
    <property type="protein sequence ID" value="KOO34740.1"/>
    <property type="molecule type" value="Genomic_DNA"/>
</dbReference>
<feature type="region of interest" description="Disordered" evidence="1">
    <location>
        <begin position="280"/>
        <end position="311"/>
    </location>
</feature>
<accession>A0A0M0K7E6</accession>
<organism evidence="2 3">
    <name type="scientific">Chrysochromulina tobinii</name>
    <dbReference type="NCBI Taxonomy" id="1460289"/>
    <lineage>
        <taxon>Eukaryota</taxon>
        <taxon>Haptista</taxon>
        <taxon>Haptophyta</taxon>
        <taxon>Prymnesiophyceae</taxon>
        <taxon>Prymnesiales</taxon>
        <taxon>Chrysochromulinaceae</taxon>
        <taxon>Chrysochromulina</taxon>
    </lineage>
</organism>
<dbReference type="SMART" id="SM00015">
    <property type="entry name" value="IQ"/>
    <property type="match status" value="2"/>
</dbReference>
<evidence type="ECO:0000313" key="2">
    <source>
        <dbReference type="EMBL" id="KOO34740.1"/>
    </source>
</evidence>
<feature type="compositionally biased region" description="Low complexity" evidence="1">
    <location>
        <begin position="299"/>
        <end position="311"/>
    </location>
</feature>
<reference evidence="3" key="1">
    <citation type="journal article" date="2015" name="PLoS Genet.">
        <title>Genome Sequence and Transcriptome Analyses of Chrysochromulina tobin: Metabolic Tools for Enhanced Algal Fitness in the Prominent Order Prymnesiales (Haptophyceae).</title>
        <authorList>
            <person name="Hovde B.T."/>
            <person name="Deodato C.R."/>
            <person name="Hunsperger H.M."/>
            <person name="Ryken S.A."/>
            <person name="Yost W."/>
            <person name="Jha R.K."/>
            <person name="Patterson J."/>
            <person name="Monnat R.J. Jr."/>
            <person name="Barlow S.B."/>
            <person name="Starkenburg S.R."/>
            <person name="Cattolico R.A."/>
        </authorList>
    </citation>
    <scope>NUCLEOTIDE SEQUENCE</scope>
    <source>
        <strain evidence="3">CCMP291</strain>
    </source>
</reference>
<dbReference type="Pfam" id="PF00612">
    <property type="entry name" value="IQ"/>
    <property type="match status" value="1"/>
</dbReference>
<proteinExistence type="predicted"/>